<name>A0ACA9LDJ1_9GLOM</name>
<feature type="non-terminal residue" evidence="1">
    <location>
        <position position="130"/>
    </location>
</feature>
<accession>A0ACA9LDJ1</accession>
<evidence type="ECO:0000313" key="2">
    <source>
        <dbReference type="Proteomes" id="UP000789920"/>
    </source>
</evidence>
<comment type="caution">
    <text evidence="1">The sequence shown here is derived from an EMBL/GenBank/DDBJ whole genome shotgun (WGS) entry which is preliminary data.</text>
</comment>
<dbReference type="EMBL" id="CAJVQC010003235">
    <property type="protein sequence ID" value="CAG8523357.1"/>
    <property type="molecule type" value="Genomic_DNA"/>
</dbReference>
<keyword evidence="2" id="KW-1185">Reference proteome</keyword>
<sequence>MNNQTKKISQSSFSLQYYEILQQIKEFDEFYKDKSIEEMNKQLDQFSVTIPDNFIINKVKLDEKYRIKSKEHLKDFNNDGLYREWLKVKDKEDTGRVVLYLFGRRYYKGSSKLARSLTHQIAENAKCSVF</sequence>
<gene>
    <name evidence="1" type="ORF">RPERSI_LOCUS2804</name>
</gene>
<protein>
    <submittedName>
        <fullName evidence="1">3305_t:CDS:1</fullName>
    </submittedName>
</protein>
<proteinExistence type="predicted"/>
<evidence type="ECO:0000313" key="1">
    <source>
        <dbReference type="EMBL" id="CAG8523357.1"/>
    </source>
</evidence>
<organism evidence="1 2">
    <name type="scientific">Racocetra persica</name>
    <dbReference type="NCBI Taxonomy" id="160502"/>
    <lineage>
        <taxon>Eukaryota</taxon>
        <taxon>Fungi</taxon>
        <taxon>Fungi incertae sedis</taxon>
        <taxon>Mucoromycota</taxon>
        <taxon>Glomeromycotina</taxon>
        <taxon>Glomeromycetes</taxon>
        <taxon>Diversisporales</taxon>
        <taxon>Gigasporaceae</taxon>
        <taxon>Racocetra</taxon>
    </lineage>
</organism>
<reference evidence="1" key="1">
    <citation type="submission" date="2021-06" db="EMBL/GenBank/DDBJ databases">
        <authorList>
            <person name="Kallberg Y."/>
            <person name="Tangrot J."/>
            <person name="Rosling A."/>
        </authorList>
    </citation>
    <scope>NUCLEOTIDE SEQUENCE</scope>
    <source>
        <strain evidence="1">MA461A</strain>
    </source>
</reference>
<dbReference type="Proteomes" id="UP000789920">
    <property type="component" value="Unassembled WGS sequence"/>
</dbReference>